<dbReference type="AlphaFoldDB" id="A0AB38CSX3"/>
<dbReference type="EMBL" id="FSHM01000001">
    <property type="protein sequence ID" value="SIA11990.1"/>
    <property type="molecule type" value="Genomic_DNA"/>
</dbReference>
<gene>
    <name evidence="1" type="ORF">SAMEA2070301_00299</name>
</gene>
<reference evidence="1 2" key="1">
    <citation type="submission" date="2016-11" db="EMBL/GenBank/DDBJ databases">
        <authorList>
            <consortium name="Pathogen Informatics"/>
        </authorList>
    </citation>
    <scope>NUCLEOTIDE SEQUENCE [LARGE SCALE GENOMIC DNA]</scope>
    <source>
        <strain evidence="1 2">104</strain>
    </source>
</reference>
<proteinExistence type="predicted"/>
<organism evidence="1 2">
    <name type="scientific">Mycobacteroides abscessus subsp. abscessus</name>
    <dbReference type="NCBI Taxonomy" id="1185650"/>
    <lineage>
        <taxon>Bacteria</taxon>
        <taxon>Bacillati</taxon>
        <taxon>Actinomycetota</taxon>
        <taxon>Actinomycetes</taxon>
        <taxon>Mycobacteriales</taxon>
        <taxon>Mycobacteriaceae</taxon>
        <taxon>Mycobacteroides</taxon>
        <taxon>Mycobacteroides abscessus</taxon>
    </lineage>
</organism>
<sequence length="74" mass="8209">MQSMKTHPEAALGDCPARFDNYVCTRDAGHDGSHMANAFVEVVAIRDNELAWRADDAQGCWVQRKGSEWVEADA</sequence>
<dbReference type="Proteomes" id="UP000185210">
    <property type="component" value="Unassembled WGS sequence"/>
</dbReference>
<name>A0AB38CSX3_9MYCO</name>
<accession>A0AB38CSX3</accession>
<protein>
    <submittedName>
        <fullName evidence="1">Uncharacterized protein</fullName>
    </submittedName>
</protein>
<evidence type="ECO:0000313" key="2">
    <source>
        <dbReference type="Proteomes" id="UP000185210"/>
    </source>
</evidence>
<comment type="caution">
    <text evidence="1">The sequence shown here is derived from an EMBL/GenBank/DDBJ whole genome shotgun (WGS) entry which is preliminary data.</text>
</comment>
<dbReference type="RefSeq" id="WP_074292762.1">
    <property type="nucleotide sequence ID" value="NZ_FSFL01000026.1"/>
</dbReference>
<evidence type="ECO:0000313" key="1">
    <source>
        <dbReference type="EMBL" id="SIA11990.1"/>
    </source>
</evidence>